<dbReference type="RefSeq" id="WP_267537223.1">
    <property type="nucleotide sequence ID" value="NZ_JAPNKA010000001.1"/>
</dbReference>
<keyword evidence="2" id="KW-1185">Reference proteome</keyword>
<evidence type="ECO:0000313" key="1">
    <source>
        <dbReference type="EMBL" id="MCY1078441.1"/>
    </source>
</evidence>
<dbReference type="Proteomes" id="UP001207654">
    <property type="component" value="Unassembled WGS sequence"/>
</dbReference>
<protein>
    <submittedName>
        <fullName evidence="1">Uncharacterized protein</fullName>
    </submittedName>
</protein>
<organism evidence="1 2">
    <name type="scientific">Archangium lansingense</name>
    <dbReference type="NCBI Taxonomy" id="2995310"/>
    <lineage>
        <taxon>Bacteria</taxon>
        <taxon>Pseudomonadati</taxon>
        <taxon>Myxococcota</taxon>
        <taxon>Myxococcia</taxon>
        <taxon>Myxococcales</taxon>
        <taxon>Cystobacterineae</taxon>
        <taxon>Archangiaceae</taxon>
        <taxon>Archangium</taxon>
    </lineage>
</organism>
<gene>
    <name evidence="1" type="ORF">OV287_28590</name>
</gene>
<accession>A0ABT4AAV6</accession>
<sequence length="161" mass="17351">MDTVKKPTSLPCHPDTRAALDTFFRSFGFSQEGELSLLAEWSLGTITGVGPRDALALAQARMEDWLEGTLGPAHASGGALLTRGRAAFVLCEGAQWGATVLMREPGALPVALVKALRASVPVPAPLPLPTPMPEQQLVLWPLGELFRRWWRAGEPDVSISR</sequence>
<name>A0ABT4AAV6_9BACT</name>
<comment type="caution">
    <text evidence="1">The sequence shown here is derived from an EMBL/GenBank/DDBJ whole genome shotgun (WGS) entry which is preliminary data.</text>
</comment>
<evidence type="ECO:0000313" key="2">
    <source>
        <dbReference type="Proteomes" id="UP001207654"/>
    </source>
</evidence>
<reference evidence="1 2" key="1">
    <citation type="submission" date="2022-11" db="EMBL/GenBank/DDBJ databases">
        <title>Minimal conservation of predation-associated metabolite biosynthetic gene clusters underscores biosynthetic potential of Myxococcota including descriptions for ten novel species: Archangium lansinium sp. nov., Myxococcus landrumus sp. nov., Nannocystis bai.</title>
        <authorList>
            <person name="Ahearne A."/>
            <person name="Stevens C."/>
            <person name="Phillips K."/>
        </authorList>
    </citation>
    <scope>NUCLEOTIDE SEQUENCE [LARGE SCALE GENOMIC DNA]</scope>
    <source>
        <strain evidence="1 2">MIWBW</strain>
    </source>
</reference>
<dbReference type="EMBL" id="JAPNKA010000001">
    <property type="protein sequence ID" value="MCY1078441.1"/>
    <property type="molecule type" value="Genomic_DNA"/>
</dbReference>
<proteinExistence type="predicted"/>